<dbReference type="SMART" id="SM00331">
    <property type="entry name" value="PP2C_SIG"/>
    <property type="match status" value="1"/>
</dbReference>
<dbReference type="CDD" id="cd00143">
    <property type="entry name" value="PP2Cc"/>
    <property type="match status" value="1"/>
</dbReference>
<dbReference type="Proteomes" id="UP001232973">
    <property type="component" value="Unassembled WGS sequence"/>
</dbReference>
<dbReference type="GO" id="GO:0004722">
    <property type="term" value="F:protein serine/threonine phosphatase activity"/>
    <property type="evidence" value="ECO:0007669"/>
    <property type="project" value="UniProtKB-EC"/>
</dbReference>
<dbReference type="EMBL" id="JAUSTP010000025">
    <property type="protein sequence ID" value="MDQ0190841.1"/>
    <property type="molecule type" value="Genomic_DNA"/>
</dbReference>
<feature type="domain" description="PPM-type phosphatase" evidence="1">
    <location>
        <begin position="5"/>
        <end position="250"/>
    </location>
</feature>
<keyword evidence="3" id="KW-1185">Reference proteome</keyword>
<comment type="caution">
    <text evidence="2">The sequence shown here is derived from an EMBL/GenBank/DDBJ whole genome shotgun (WGS) entry which is preliminary data.</text>
</comment>
<organism evidence="2 3">
    <name type="scientific">Alicyclobacillus cycloheptanicus</name>
    <dbReference type="NCBI Taxonomy" id="1457"/>
    <lineage>
        <taxon>Bacteria</taxon>
        <taxon>Bacillati</taxon>
        <taxon>Bacillota</taxon>
        <taxon>Bacilli</taxon>
        <taxon>Bacillales</taxon>
        <taxon>Alicyclobacillaceae</taxon>
        <taxon>Alicyclobacillus</taxon>
    </lineage>
</organism>
<dbReference type="Pfam" id="PF13672">
    <property type="entry name" value="PP2C_2"/>
    <property type="match status" value="1"/>
</dbReference>
<reference evidence="2 3" key="1">
    <citation type="submission" date="2023-07" db="EMBL/GenBank/DDBJ databases">
        <title>Genomic Encyclopedia of Type Strains, Phase IV (KMG-IV): sequencing the most valuable type-strain genomes for metagenomic binning, comparative biology and taxonomic classification.</title>
        <authorList>
            <person name="Goeker M."/>
        </authorList>
    </citation>
    <scope>NUCLEOTIDE SEQUENCE [LARGE SCALE GENOMIC DNA]</scope>
    <source>
        <strain evidence="2 3">DSM 4006</strain>
    </source>
</reference>
<accession>A0ABT9XKK3</accession>
<dbReference type="InterPro" id="IPR001932">
    <property type="entry name" value="PPM-type_phosphatase-like_dom"/>
</dbReference>
<dbReference type="InterPro" id="IPR036457">
    <property type="entry name" value="PPM-type-like_dom_sf"/>
</dbReference>
<sequence length="257" mass="27734">MKRMLYAARSHIGLVRQMNQDGFAVHTDVLPWRLLIVADGMGGASAGEVASQIAVGEVSRVILSRLPEGHVDPAELLREAIFSANQRIWETAKENPAYVGMGTTIVSVLTDGETLVFAHVGDSRGYLWRNHTLQQVTHDHSLVAELVRRGQLTEEEALVHPQRNIVTRSLGTSENSYPDLDILTWHPGDALLLCSDGLSNLVGSDELSTHLAQAASVTSQDEIERIADSLLKLALERGGPDNITLIVAAHGDGGGQA</sequence>
<dbReference type="NCBIfam" id="NF033484">
    <property type="entry name" value="Stp1_PP2C_phos"/>
    <property type="match status" value="1"/>
</dbReference>
<protein>
    <submittedName>
        <fullName evidence="2">Protein phosphatase</fullName>
        <ecNumber evidence="2">3.1.3.16</ecNumber>
    </submittedName>
</protein>
<keyword evidence="2" id="KW-0378">Hydrolase</keyword>
<dbReference type="EC" id="3.1.3.16" evidence="2"/>
<dbReference type="PANTHER" id="PTHR47992">
    <property type="entry name" value="PROTEIN PHOSPHATASE"/>
    <property type="match status" value="1"/>
</dbReference>
<name>A0ABT9XKK3_9BACL</name>
<dbReference type="SMART" id="SM00332">
    <property type="entry name" value="PP2Cc"/>
    <property type="match status" value="1"/>
</dbReference>
<dbReference type="InterPro" id="IPR015655">
    <property type="entry name" value="PP2C"/>
</dbReference>
<dbReference type="SUPFAM" id="SSF81606">
    <property type="entry name" value="PP2C-like"/>
    <property type="match status" value="1"/>
</dbReference>
<evidence type="ECO:0000259" key="1">
    <source>
        <dbReference type="PROSITE" id="PS51746"/>
    </source>
</evidence>
<dbReference type="PROSITE" id="PS51746">
    <property type="entry name" value="PPM_2"/>
    <property type="match status" value="1"/>
</dbReference>
<evidence type="ECO:0000313" key="3">
    <source>
        <dbReference type="Proteomes" id="UP001232973"/>
    </source>
</evidence>
<proteinExistence type="predicted"/>
<evidence type="ECO:0000313" key="2">
    <source>
        <dbReference type="EMBL" id="MDQ0190841.1"/>
    </source>
</evidence>
<dbReference type="Gene3D" id="3.60.40.10">
    <property type="entry name" value="PPM-type phosphatase domain"/>
    <property type="match status" value="1"/>
</dbReference>
<gene>
    <name evidence="2" type="ORF">J2S03_002708</name>
</gene>